<reference evidence="5 6" key="1">
    <citation type="submission" date="2022-11" db="EMBL/GenBank/DDBJ databases">
        <title>Draft genome sequence of Saccharopolyspora sp. WRP15-2 isolated from rhizosphere soils of wild rice in Thailand.</title>
        <authorList>
            <person name="Duangmal K."/>
            <person name="Kammanee S."/>
            <person name="Muangham S."/>
        </authorList>
    </citation>
    <scope>NUCLEOTIDE SEQUENCE [LARGE SCALE GENOMIC DNA]</scope>
    <source>
        <strain evidence="5 6">WRP15-2</strain>
    </source>
</reference>
<dbReference type="RefSeq" id="WP_270948129.1">
    <property type="nucleotide sequence ID" value="NZ_JAQGLA010000009.1"/>
</dbReference>
<keyword evidence="6" id="KW-1185">Reference proteome</keyword>
<sequence length="259" mass="27162">MLLDGSGLGKDYGGVRALSEVSIRVDRGEVLGLVGPNGAGKTTLVDLISGAQRADAGTLLLDGTPLRGPASSRARAGLARTFQHPQLAPDLSVRDNLVLGRLAARHGRWWDLVRGIATGVLHPRSASDDAAVERLAAELGIGRLDRAAGDLTLGEQRLVEVGRALGQEPLVLLLDEPFAGADAHGISGISDAIRAVRQRGHGVVLVDHNIDLVSALVDRMMLLELGAVAFDGDPADCLASPQLRRAYFGEWAEGLSDVS</sequence>
<dbReference type="PROSITE" id="PS50893">
    <property type="entry name" value="ABC_TRANSPORTER_2"/>
    <property type="match status" value="1"/>
</dbReference>
<dbReference type="SMART" id="SM00382">
    <property type="entry name" value="AAA"/>
    <property type="match status" value="1"/>
</dbReference>
<evidence type="ECO:0000259" key="4">
    <source>
        <dbReference type="PROSITE" id="PS50893"/>
    </source>
</evidence>
<dbReference type="InterPro" id="IPR051120">
    <property type="entry name" value="ABC_AA/LPS_Transport"/>
</dbReference>
<evidence type="ECO:0000313" key="6">
    <source>
        <dbReference type="Proteomes" id="UP001210380"/>
    </source>
</evidence>
<feature type="domain" description="ABC transporter" evidence="4">
    <location>
        <begin position="3"/>
        <end position="250"/>
    </location>
</feature>
<keyword evidence="1" id="KW-0813">Transport</keyword>
<keyword evidence="2" id="KW-0547">Nucleotide-binding</keyword>
<dbReference type="Pfam" id="PF00005">
    <property type="entry name" value="ABC_tran"/>
    <property type="match status" value="1"/>
</dbReference>
<dbReference type="PANTHER" id="PTHR45772">
    <property type="entry name" value="CONSERVED COMPONENT OF ABC TRANSPORTER FOR NATURAL AMINO ACIDS-RELATED"/>
    <property type="match status" value="1"/>
</dbReference>
<keyword evidence="3 5" id="KW-0067">ATP-binding</keyword>
<dbReference type="GO" id="GO:0005524">
    <property type="term" value="F:ATP binding"/>
    <property type="evidence" value="ECO:0007669"/>
    <property type="project" value="UniProtKB-KW"/>
</dbReference>
<gene>
    <name evidence="5" type="ORF">OU415_08900</name>
</gene>
<accession>A0ABT4UV20</accession>
<dbReference type="InterPro" id="IPR027417">
    <property type="entry name" value="P-loop_NTPase"/>
</dbReference>
<evidence type="ECO:0000313" key="5">
    <source>
        <dbReference type="EMBL" id="MDA3625553.1"/>
    </source>
</evidence>
<protein>
    <submittedName>
        <fullName evidence="5">ATP-binding cassette domain-containing protein</fullName>
    </submittedName>
</protein>
<comment type="caution">
    <text evidence="5">The sequence shown here is derived from an EMBL/GenBank/DDBJ whole genome shotgun (WGS) entry which is preliminary data.</text>
</comment>
<dbReference type="InterPro" id="IPR003593">
    <property type="entry name" value="AAA+_ATPase"/>
</dbReference>
<name>A0ABT4UV20_9PSEU</name>
<dbReference type="SUPFAM" id="SSF52540">
    <property type="entry name" value="P-loop containing nucleoside triphosphate hydrolases"/>
    <property type="match status" value="1"/>
</dbReference>
<dbReference type="InterPro" id="IPR003439">
    <property type="entry name" value="ABC_transporter-like_ATP-bd"/>
</dbReference>
<dbReference type="EMBL" id="JAQGLA010000009">
    <property type="protein sequence ID" value="MDA3625553.1"/>
    <property type="molecule type" value="Genomic_DNA"/>
</dbReference>
<organism evidence="5 6">
    <name type="scientific">Saccharopolyspora oryzae</name>
    <dbReference type="NCBI Taxonomy" id="2997343"/>
    <lineage>
        <taxon>Bacteria</taxon>
        <taxon>Bacillati</taxon>
        <taxon>Actinomycetota</taxon>
        <taxon>Actinomycetes</taxon>
        <taxon>Pseudonocardiales</taxon>
        <taxon>Pseudonocardiaceae</taxon>
        <taxon>Saccharopolyspora</taxon>
    </lineage>
</organism>
<evidence type="ECO:0000256" key="3">
    <source>
        <dbReference type="ARBA" id="ARBA00022840"/>
    </source>
</evidence>
<proteinExistence type="predicted"/>
<evidence type="ECO:0000256" key="1">
    <source>
        <dbReference type="ARBA" id="ARBA00022448"/>
    </source>
</evidence>
<dbReference type="Proteomes" id="UP001210380">
    <property type="component" value="Unassembled WGS sequence"/>
</dbReference>
<evidence type="ECO:0000256" key="2">
    <source>
        <dbReference type="ARBA" id="ARBA00022741"/>
    </source>
</evidence>
<dbReference type="Gene3D" id="3.40.50.300">
    <property type="entry name" value="P-loop containing nucleotide triphosphate hydrolases"/>
    <property type="match status" value="1"/>
</dbReference>